<evidence type="ECO:0000313" key="3">
    <source>
        <dbReference type="Proteomes" id="UP000178449"/>
    </source>
</evidence>
<dbReference type="PANTHER" id="PTHR43685:SF2">
    <property type="entry name" value="GLYCOSYLTRANSFERASE 2-LIKE DOMAIN-CONTAINING PROTEIN"/>
    <property type="match status" value="1"/>
</dbReference>
<name>A0A1F6GGI0_9PROT</name>
<organism evidence="2 3">
    <name type="scientific">Candidatus Lambdaproteobacteria bacterium RIFOXYD2_FULL_50_16</name>
    <dbReference type="NCBI Taxonomy" id="1817772"/>
    <lineage>
        <taxon>Bacteria</taxon>
        <taxon>Pseudomonadati</taxon>
        <taxon>Pseudomonadota</taxon>
        <taxon>Candidatus Lambdaproteobacteria</taxon>
    </lineage>
</organism>
<comment type="caution">
    <text evidence="2">The sequence shown here is derived from an EMBL/GenBank/DDBJ whole genome shotgun (WGS) entry which is preliminary data.</text>
</comment>
<dbReference type="AlphaFoldDB" id="A0A1F6GGI0"/>
<feature type="domain" description="Glycosyltransferase 2-like" evidence="1">
    <location>
        <begin position="35"/>
        <end position="178"/>
    </location>
</feature>
<gene>
    <name evidence="2" type="ORF">A2527_10350</name>
</gene>
<dbReference type="PANTHER" id="PTHR43685">
    <property type="entry name" value="GLYCOSYLTRANSFERASE"/>
    <property type="match status" value="1"/>
</dbReference>
<protein>
    <recommendedName>
        <fullName evidence="1">Glycosyltransferase 2-like domain-containing protein</fullName>
    </recommendedName>
</protein>
<evidence type="ECO:0000313" key="2">
    <source>
        <dbReference type="EMBL" id="OGG97207.1"/>
    </source>
</evidence>
<dbReference type="InterPro" id="IPR050834">
    <property type="entry name" value="Glycosyltransf_2"/>
</dbReference>
<dbReference type="InterPro" id="IPR001173">
    <property type="entry name" value="Glyco_trans_2-like"/>
</dbReference>
<dbReference type="Proteomes" id="UP000178449">
    <property type="component" value="Unassembled WGS sequence"/>
</dbReference>
<dbReference type="InterPro" id="IPR029044">
    <property type="entry name" value="Nucleotide-diphossugar_trans"/>
</dbReference>
<sequence length="324" mass="37385">MILALWLGSVNRPPCPWISNQLGSQALWENMELVSIIMPAFNSAEHIQEAINSVLVQTYVSWELIVINDGSTDHTASVVEAFDDPRIILESRPNLGVSVARNRGLELAKGDWVAFLDADDIWAPFKLEHQMARLSGEKVRPGLIYSDYLEFNEKGSWPAKPLKNFPHFRREGMIFDQLIQHNFIGTLSVLADKQSVLEVGGFDTNLKGPEDWDLWIKISEKKTLLFVEEPLALYRQNPAGLSKDYLNYERELEKVYQRHLLKRGTAEQIRFGRWLFYRHMAHGFARQGRHQMAVDRLESAFEQRFLAWQNLASLAYLIKKRLGF</sequence>
<dbReference type="Pfam" id="PF00535">
    <property type="entry name" value="Glycos_transf_2"/>
    <property type="match status" value="1"/>
</dbReference>
<dbReference type="EMBL" id="MFNE01000003">
    <property type="protein sequence ID" value="OGG97207.1"/>
    <property type="molecule type" value="Genomic_DNA"/>
</dbReference>
<reference evidence="2 3" key="1">
    <citation type="journal article" date="2016" name="Nat. Commun.">
        <title>Thousands of microbial genomes shed light on interconnected biogeochemical processes in an aquifer system.</title>
        <authorList>
            <person name="Anantharaman K."/>
            <person name="Brown C.T."/>
            <person name="Hug L.A."/>
            <person name="Sharon I."/>
            <person name="Castelle C.J."/>
            <person name="Probst A.J."/>
            <person name="Thomas B.C."/>
            <person name="Singh A."/>
            <person name="Wilkins M.J."/>
            <person name="Karaoz U."/>
            <person name="Brodie E.L."/>
            <person name="Williams K.H."/>
            <person name="Hubbard S.S."/>
            <person name="Banfield J.F."/>
        </authorList>
    </citation>
    <scope>NUCLEOTIDE SEQUENCE [LARGE SCALE GENOMIC DNA]</scope>
</reference>
<proteinExistence type="predicted"/>
<evidence type="ECO:0000259" key="1">
    <source>
        <dbReference type="Pfam" id="PF00535"/>
    </source>
</evidence>
<dbReference type="Gene3D" id="3.90.550.10">
    <property type="entry name" value="Spore Coat Polysaccharide Biosynthesis Protein SpsA, Chain A"/>
    <property type="match status" value="1"/>
</dbReference>
<dbReference type="SUPFAM" id="SSF53448">
    <property type="entry name" value="Nucleotide-diphospho-sugar transferases"/>
    <property type="match status" value="1"/>
</dbReference>
<dbReference type="STRING" id="1817772.A2527_10350"/>
<accession>A0A1F6GGI0</accession>